<accession>A0A428PYS8</accession>
<reference evidence="2 3" key="1">
    <citation type="submission" date="2017-06" db="EMBL/GenBank/DDBJ databases">
        <title>Comparative genomic analysis of Ambrosia Fusariam Clade fungi.</title>
        <authorList>
            <person name="Stajich J.E."/>
            <person name="Carrillo J."/>
            <person name="Kijimoto T."/>
            <person name="Eskalen A."/>
            <person name="O'Donnell K."/>
            <person name="Kasson M."/>
        </authorList>
    </citation>
    <scope>NUCLEOTIDE SEQUENCE [LARGE SCALE GENOMIC DNA]</scope>
    <source>
        <strain evidence="2 3">NRRL62584</strain>
    </source>
</reference>
<sequence>MSQIDYDQRLGRLENSRLTSVVLDSARRSLAATTITDEDGDTAGESHSMVDENKLVPPCRRRATRRTARASGGPHRDLDEDNQDPDDDADDDIPHVETAKAFMQLIFDNPMSEYRNL</sequence>
<name>A0A428PYS8_9HYPO</name>
<comment type="caution">
    <text evidence="2">The sequence shown here is derived from an EMBL/GenBank/DDBJ whole genome shotgun (WGS) entry which is preliminary data.</text>
</comment>
<evidence type="ECO:0000313" key="3">
    <source>
        <dbReference type="Proteomes" id="UP000288168"/>
    </source>
</evidence>
<feature type="compositionally biased region" description="Acidic residues" evidence="1">
    <location>
        <begin position="79"/>
        <end position="91"/>
    </location>
</feature>
<evidence type="ECO:0000256" key="1">
    <source>
        <dbReference type="SAM" id="MobiDB-lite"/>
    </source>
</evidence>
<keyword evidence="3" id="KW-1185">Reference proteome</keyword>
<dbReference type="EMBL" id="NKCI01000076">
    <property type="protein sequence ID" value="RSL58138.1"/>
    <property type="molecule type" value="Genomic_DNA"/>
</dbReference>
<feature type="compositionally biased region" description="Basic residues" evidence="1">
    <location>
        <begin position="59"/>
        <end position="68"/>
    </location>
</feature>
<gene>
    <name evidence="2" type="ORF">CEP54_007924</name>
</gene>
<evidence type="ECO:0000313" key="2">
    <source>
        <dbReference type="EMBL" id="RSL58138.1"/>
    </source>
</evidence>
<dbReference type="Proteomes" id="UP000288168">
    <property type="component" value="Unassembled WGS sequence"/>
</dbReference>
<proteinExistence type="predicted"/>
<dbReference type="AlphaFoldDB" id="A0A428PYS8"/>
<feature type="region of interest" description="Disordered" evidence="1">
    <location>
        <begin position="28"/>
        <end position="95"/>
    </location>
</feature>
<dbReference type="OrthoDB" id="4809756at2759"/>
<organism evidence="2 3">
    <name type="scientific">Fusarium duplospermum</name>
    <dbReference type="NCBI Taxonomy" id="1325734"/>
    <lineage>
        <taxon>Eukaryota</taxon>
        <taxon>Fungi</taxon>
        <taxon>Dikarya</taxon>
        <taxon>Ascomycota</taxon>
        <taxon>Pezizomycotina</taxon>
        <taxon>Sordariomycetes</taxon>
        <taxon>Hypocreomycetidae</taxon>
        <taxon>Hypocreales</taxon>
        <taxon>Nectriaceae</taxon>
        <taxon>Fusarium</taxon>
        <taxon>Fusarium solani species complex</taxon>
    </lineage>
</organism>
<protein>
    <submittedName>
        <fullName evidence="2">Uncharacterized protein</fullName>
    </submittedName>
</protein>